<dbReference type="InterPro" id="IPR005502">
    <property type="entry name" value="Ribosyl_crysJ1"/>
</dbReference>
<gene>
    <name evidence="3" type="ORF">TTHERM_01014420</name>
</gene>
<feature type="binding site" evidence="1">
    <location>
        <position position="478"/>
    </location>
    <ligand>
        <name>Mg(2+)</name>
        <dbReference type="ChEBI" id="CHEBI:18420"/>
        <label>1</label>
    </ligand>
</feature>
<organism evidence="3 4">
    <name type="scientific">Tetrahymena thermophila (strain SB210)</name>
    <dbReference type="NCBI Taxonomy" id="312017"/>
    <lineage>
        <taxon>Eukaryota</taxon>
        <taxon>Sar</taxon>
        <taxon>Alveolata</taxon>
        <taxon>Ciliophora</taxon>
        <taxon>Intramacronucleata</taxon>
        <taxon>Oligohymenophorea</taxon>
        <taxon>Hymenostomatida</taxon>
        <taxon>Tetrahymenina</taxon>
        <taxon>Tetrahymenidae</taxon>
        <taxon>Tetrahymena</taxon>
    </lineage>
</organism>
<dbReference type="HOGENOM" id="CLU_424858_0_0_1"/>
<accession>Q22CZ4</accession>
<dbReference type="InterPro" id="IPR036705">
    <property type="entry name" value="Ribosyl_crysJ1_sf"/>
</dbReference>
<evidence type="ECO:0000313" key="3">
    <source>
        <dbReference type="EMBL" id="EAR83125.2"/>
    </source>
</evidence>
<dbReference type="RefSeq" id="XP_001030788.2">
    <property type="nucleotide sequence ID" value="XM_001030788.2"/>
</dbReference>
<evidence type="ECO:0000256" key="2">
    <source>
        <dbReference type="SAM" id="MobiDB-lite"/>
    </source>
</evidence>
<feature type="region of interest" description="Disordered" evidence="2">
    <location>
        <begin position="78"/>
        <end position="102"/>
    </location>
</feature>
<dbReference type="GeneID" id="7846429"/>
<dbReference type="PANTHER" id="PTHR16222">
    <property type="entry name" value="ADP-RIBOSYLGLYCOHYDROLASE"/>
    <property type="match status" value="1"/>
</dbReference>
<dbReference type="OrthoDB" id="312273at2759"/>
<dbReference type="GO" id="GO:0046872">
    <property type="term" value="F:metal ion binding"/>
    <property type="evidence" value="ECO:0007669"/>
    <property type="project" value="UniProtKB-KW"/>
</dbReference>
<dbReference type="KEGG" id="tet:TTHERM_01014420"/>
<dbReference type="Gene3D" id="1.10.4080.10">
    <property type="entry name" value="ADP-ribosylation/Crystallin J1"/>
    <property type="match status" value="1"/>
</dbReference>
<dbReference type="SUPFAM" id="SSF101478">
    <property type="entry name" value="ADP-ribosylglycohydrolase"/>
    <property type="match status" value="1"/>
</dbReference>
<keyword evidence="4" id="KW-1185">Reference proteome</keyword>
<proteinExistence type="predicted"/>
<feature type="binding site" evidence="1">
    <location>
        <position position="226"/>
    </location>
    <ligand>
        <name>Mg(2+)</name>
        <dbReference type="ChEBI" id="CHEBI:18420"/>
        <label>1</label>
    </ligand>
</feature>
<evidence type="ECO:0000256" key="1">
    <source>
        <dbReference type="PIRSR" id="PIRSR605502-1"/>
    </source>
</evidence>
<feature type="region of interest" description="Disordered" evidence="2">
    <location>
        <begin position="119"/>
        <end position="138"/>
    </location>
</feature>
<dbReference type="Pfam" id="PF03747">
    <property type="entry name" value="ADP_ribosyl_GH"/>
    <property type="match status" value="1"/>
</dbReference>
<keyword evidence="1" id="KW-0460">Magnesium</keyword>
<sequence>MNKNPYSSAYQNGNIKQQNRNYFQQNQEQSHSISQSESNYKKQTQSYINNNYGLNLNFQKEPQPQQNSYYPQQQKGFQQMNSGNQNQYQNSNGNPIRSGNQQIQNNNNLYRSQVNSSPQNYVDQMQNNHYSGANDQNLYNNNKNYLMSISQNQQTSISKSASINKSQESEDAQIKRAEGCLFGAFIGDSMGSYLEFNKQQITNELVRQAYQLPGGGIFNLTKGQLTDDGELAIMLAEGLLEAKTNEPNDFMINILKKYHFWVNSNPFDFGSTMQNSWMPMNFTTYKELLQKYQNNELNLLQSIQNNAAKTSVNSQSNGFLMKQQPLGILLWNSPIDVIFQFAELDTKFTHSDQFCLEVSKIYTYILAQLIKRGKQESFKIYCEARKLAWENYFSNQMKETFNYIEMQFQGITEQSLRTGEKFGINQIGFPNFYAIYKAEKQIGWVRIAFSYSLYILIANLTVEQLYQGILSIGGDTDTNLCIAGAVYGAQNGIETFPSFMKNAIENCDPEKNQKQRRAKDFAPRRYRDLAQKLYQKGKTMNQNSPKKNSLQLNQLQVSQGSNYQILKDYYIDYIKNCNIESLVNCKVKKIENCYIKSIQFCQIEEITQSRLERISKSQITNISCSIVQDNQAQFENNGIKIGNSEECKFGISSI</sequence>
<dbReference type="Proteomes" id="UP000009168">
    <property type="component" value="Unassembled WGS sequence"/>
</dbReference>
<feature type="binding site" evidence="1">
    <location>
        <position position="227"/>
    </location>
    <ligand>
        <name>Mg(2+)</name>
        <dbReference type="ChEBI" id="CHEBI:18420"/>
        <label>1</label>
    </ligand>
</feature>
<reference evidence="4" key="1">
    <citation type="journal article" date="2006" name="PLoS Biol.">
        <title>Macronuclear genome sequence of the ciliate Tetrahymena thermophila, a model eukaryote.</title>
        <authorList>
            <person name="Eisen J.A."/>
            <person name="Coyne R.S."/>
            <person name="Wu M."/>
            <person name="Wu D."/>
            <person name="Thiagarajan M."/>
            <person name="Wortman J.R."/>
            <person name="Badger J.H."/>
            <person name="Ren Q."/>
            <person name="Amedeo P."/>
            <person name="Jones K.M."/>
            <person name="Tallon L.J."/>
            <person name="Delcher A.L."/>
            <person name="Salzberg S.L."/>
            <person name="Silva J.C."/>
            <person name="Haas B.J."/>
            <person name="Majoros W.H."/>
            <person name="Farzad M."/>
            <person name="Carlton J.M."/>
            <person name="Smith R.K. Jr."/>
            <person name="Garg J."/>
            <person name="Pearlman R.E."/>
            <person name="Karrer K.M."/>
            <person name="Sun L."/>
            <person name="Manning G."/>
            <person name="Elde N.C."/>
            <person name="Turkewitz A.P."/>
            <person name="Asai D.J."/>
            <person name="Wilkes D.E."/>
            <person name="Wang Y."/>
            <person name="Cai H."/>
            <person name="Collins K."/>
            <person name="Stewart B.A."/>
            <person name="Lee S.R."/>
            <person name="Wilamowska K."/>
            <person name="Weinberg Z."/>
            <person name="Ruzzo W.L."/>
            <person name="Wloga D."/>
            <person name="Gaertig J."/>
            <person name="Frankel J."/>
            <person name="Tsao C.-C."/>
            <person name="Gorovsky M.A."/>
            <person name="Keeling P.J."/>
            <person name="Waller R.F."/>
            <person name="Patron N.J."/>
            <person name="Cherry J.M."/>
            <person name="Stover N.A."/>
            <person name="Krieger C.J."/>
            <person name="del Toro C."/>
            <person name="Ryder H.F."/>
            <person name="Williamson S.C."/>
            <person name="Barbeau R.A."/>
            <person name="Hamilton E.P."/>
            <person name="Orias E."/>
        </authorList>
    </citation>
    <scope>NUCLEOTIDE SEQUENCE [LARGE SCALE GENOMIC DNA]</scope>
    <source>
        <strain evidence="4">SB210</strain>
    </source>
</reference>
<protein>
    <submittedName>
        <fullName evidence="3">ADP-ribosylglycohydrolase</fullName>
    </submittedName>
</protein>
<feature type="compositionally biased region" description="Polar residues" evidence="2">
    <location>
        <begin position="119"/>
        <end position="136"/>
    </location>
</feature>
<dbReference type="EMBL" id="GG662521">
    <property type="protein sequence ID" value="EAR83125.2"/>
    <property type="molecule type" value="Genomic_DNA"/>
</dbReference>
<dbReference type="PANTHER" id="PTHR16222:SF35">
    <property type="entry name" value="ADP-RIBOSYLGLYCOHYDROLASE"/>
    <property type="match status" value="1"/>
</dbReference>
<feature type="binding site" evidence="1">
    <location>
        <position position="475"/>
    </location>
    <ligand>
        <name>Mg(2+)</name>
        <dbReference type="ChEBI" id="CHEBI:18420"/>
        <label>1</label>
    </ligand>
</feature>
<feature type="binding site" evidence="1">
    <location>
        <position position="477"/>
    </location>
    <ligand>
        <name>Mg(2+)</name>
        <dbReference type="ChEBI" id="CHEBI:18420"/>
        <label>1</label>
    </ligand>
</feature>
<dbReference type="InParanoid" id="Q22CZ4"/>
<dbReference type="eggNOG" id="ENOG502S2GS">
    <property type="taxonomic scope" value="Eukaryota"/>
</dbReference>
<comment type="cofactor">
    <cofactor evidence="1">
        <name>Mg(2+)</name>
        <dbReference type="ChEBI" id="CHEBI:18420"/>
    </cofactor>
    <text evidence="1">Binds 2 magnesium ions per subunit.</text>
</comment>
<feature type="compositionally biased region" description="Low complexity" evidence="2">
    <location>
        <begin position="78"/>
        <end position="94"/>
    </location>
</feature>
<name>Q22CZ4_TETTS</name>
<feature type="binding site" evidence="1">
    <location>
        <position position="228"/>
    </location>
    <ligand>
        <name>Mg(2+)</name>
        <dbReference type="ChEBI" id="CHEBI:18420"/>
        <label>1</label>
    </ligand>
</feature>
<dbReference type="InterPro" id="IPR050792">
    <property type="entry name" value="ADP-ribosylglycohydrolase"/>
</dbReference>
<keyword evidence="1" id="KW-0479">Metal-binding</keyword>
<dbReference type="AlphaFoldDB" id="Q22CZ4"/>
<evidence type="ECO:0000313" key="4">
    <source>
        <dbReference type="Proteomes" id="UP000009168"/>
    </source>
</evidence>